<accession>A0A9D4FAC3</accession>
<proteinExistence type="predicted"/>
<comment type="caution">
    <text evidence="1">The sequence shown here is derived from an EMBL/GenBank/DDBJ whole genome shotgun (WGS) entry which is preliminary data.</text>
</comment>
<dbReference type="EMBL" id="JAIWYP010000007">
    <property type="protein sequence ID" value="KAH3795145.1"/>
    <property type="molecule type" value="Genomic_DNA"/>
</dbReference>
<evidence type="ECO:0000313" key="2">
    <source>
        <dbReference type="Proteomes" id="UP000828390"/>
    </source>
</evidence>
<gene>
    <name evidence="1" type="ORF">DPMN_148692</name>
</gene>
<sequence>AWRLQRAIKVRHYRQQNGKVEGSSAPKPLDNLNCVAPEKQMWFDASGRAYVSLATRYDPIRKSICIVTQTLRGSRGRRSWKFYEQ</sequence>
<reference evidence="1" key="1">
    <citation type="journal article" date="2019" name="bioRxiv">
        <title>The Genome of the Zebra Mussel, Dreissena polymorpha: A Resource for Invasive Species Research.</title>
        <authorList>
            <person name="McCartney M.A."/>
            <person name="Auch B."/>
            <person name="Kono T."/>
            <person name="Mallez S."/>
            <person name="Zhang Y."/>
            <person name="Obille A."/>
            <person name="Becker A."/>
            <person name="Abrahante J.E."/>
            <person name="Garbe J."/>
            <person name="Badalamenti J.P."/>
            <person name="Herman A."/>
            <person name="Mangelson H."/>
            <person name="Liachko I."/>
            <person name="Sullivan S."/>
            <person name="Sone E.D."/>
            <person name="Koren S."/>
            <person name="Silverstein K.A.T."/>
            <person name="Beckman K.B."/>
            <person name="Gohl D.M."/>
        </authorList>
    </citation>
    <scope>NUCLEOTIDE SEQUENCE</scope>
    <source>
        <strain evidence="1">Duluth1</strain>
        <tissue evidence="1">Whole animal</tissue>
    </source>
</reference>
<organism evidence="1 2">
    <name type="scientific">Dreissena polymorpha</name>
    <name type="common">Zebra mussel</name>
    <name type="synonym">Mytilus polymorpha</name>
    <dbReference type="NCBI Taxonomy" id="45954"/>
    <lineage>
        <taxon>Eukaryota</taxon>
        <taxon>Metazoa</taxon>
        <taxon>Spiralia</taxon>
        <taxon>Lophotrochozoa</taxon>
        <taxon>Mollusca</taxon>
        <taxon>Bivalvia</taxon>
        <taxon>Autobranchia</taxon>
        <taxon>Heteroconchia</taxon>
        <taxon>Euheterodonta</taxon>
        <taxon>Imparidentia</taxon>
        <taxon>Neoheterodontei</taxon>
        <taxon>Myida</taxon>
        <taxon>Dreissenoidea</taxon>
        <taxon>Dreissenidae</taxon>
        <taxon>Dreissena</taxon>
    </lineage>
</organism>
<evidence type="ECO:0000313" key="1">
    <source>
        <dbReference type="EMBL" id="KAH3795145.1"/>
    </source>
</evidence>
<dbReference type="AlphaFoldDB" id="A0A9D4FAC3"/>
<dbReference type="Proteomes" id="UP000828390">
    <property type="component" value="Unassembled WGS sequence"/>
</dbReference>
<protein>
    <submittedName>
        <fullName evidence="1">Uncharacterized protein</fullName>
    </submittedName>
</protein>
<name>A0A9D4FAC3_DREPO</name>
<keyword evidence="2" id="KW-1185">Reference proteome</keyword>
<feature type="non-terminal residue" evidence="1">
    <location>
        <position position="85"/>
    </location>
</feature>
<reference evidence="1" key="2">
    <citation type="submission" date="2020-11" db="EMBL/GenBank/DDBJ databases">
        <authorList>
            <person name="McCartney M.A."/>
            <person name="Auch B."/>
            <person name="Kono T."/>
            <person name="Mallez S."/>
            <person name="Becker A."/>
            <person name="Gohl D.M."/>
            <person name="Silverstein K.A.T."/>
            <person name="Koren S."/>
            <person name="Bechman K.B."/>
            <person name="Herman A."/>
            <person name="Abrahante J.E."/>
            <person name="Garbe J."/>
        </authorList>
    </citation>
    <scope>NUCLEOTIDE SEQUENCE</scope>
    <source>
        <strain evidence="1">Duluth1</strain>
        <tissue evidence="1">Whole animal</tissue>
    </source>
</reference>